<dbReference type="Proteomes" id="UP000184749">
    <property type="component" value="Plasmid pRgalIE4872d"/>
</dbReference>
<keyword evidence="6" id="KW-0614">Plasmid</keyword>
<name>A0A1L5NY30_9HYPH</name>
<comment type="cofactor">
    <cofactor evidence="1">
        <name>a divalent metal cation</name>
        <dbReference type="ChEBI" id="CHEBI:60240"/>
    </cofactor>
</comment>
<dbReference type="GO" id="GO:0046872">
    <property type="term" value="F:metal ion binding"/>
    <property type="evidence" value="ECO:0007669"/>
    <property type="project" value="UniProtKB-KW"/>
</dbReference>
<dbReference type="GO" id="GO:0008168">
    <property type="term" value="F:methyltransferase activity"/>
    <property type="evidence" value="ECO:0007669"/>
    <property type="project" value="UniProtKB-KW"/>
</dbReference>
<organism evidence="6 7">
    <name type="scientific">Rhizobium gallicum</name>
    <dbReference type="NCBI Taxonomy" id="56730"/>
    <lineage>
        <taxon>Bacteria</taxon>
        <taxon>Pseudomonadati</taxon>
        <taxon>Pseudomonadota</taxon>
        <taxon>Alphaproteobacteria</taxon>
        <taxon>Hyphomicrobiales</taxon>
        <taxon>Rhizobiaceae</taxon>
        <taxon>Rhizobium/Agrobacterium group</taxon>
        <taxon>Rhizobium</taxon>
    </lineage>
</organism>
<evidence type="ECO:0000256" key="3">
    <source>
        <dbReference type="ARBA" id="ARBA00029596"/>
    </source>
</evidence>
<dbReference type="NCBIfam" id="NF006093">
    <property type="entry name" value="PRK08245.1"/>
    <property type="match status" value="1"/>
</dbReference>
<accession>A0A1L5NY30</accession>
<feature type="binding site" evidence="5">
    <location>
        <begin position="109"/>
        <end position="112"/>
    </location>
    <ligand>
        <name>substrate</name>
    </ligand>
</feature>
<geneLocation type="plasmid" evidence="7">
    <name>prgalie4872d</name>
</geneLocation>
<evidence type="ECO:0000313" key="7">
    <source>
        <dbReference type="Proteomes" id="UP000184749"/>
    </source>
</evidence>
<sequence length="250" mass="27701">MTHTPDITRPPKELIDALKEIGAATISGTLGHMGFRNPHMVGPVPQNRGKSIVGPALTLQFMPQRPDLFTEGEYADPETQLHRHVLYHVQEGDVVVVDARGDMSSGVFGDMMSTYFKGRGGAGIVIDGCMRDRPNVEKLDLPLWLRGWTPNYHVQTGIYPNAVNVPIACGGVTVIPGDIIVADDDGVVVLPVAMASEVIEESQKHHDWEEFSRVKLMGGGSLQRYYPLHDDARGEYEEWRKTNRSDVRCQ</sequence>
<evidence type="ECO:0000256" key="5">
    <source>
        <dbReference type="PIRSR" id="PIRSR605493-1"/>
    </source>
</evidence>
<evidence type="ECO:0000256" key="2">
    <source>
        <dbReference type="ARBA" id="ARBA00016549"/>
    </source>
</evidence>
<dbReference type="OrthoDB" id="9812532at2"/>
<protein>
    <recommendedName>
        <fullName evidence="2">Putative 4-hydroxy-4-methyl-2-oxoglutarate aldolase</fullName>
    </recommendedName>
    <alternativeName>
        <fullName evidence="3">Regulator of ribonuclease activity homolog</fullName>
    </alternativeName>
    <alternativeName>
        <fullName evidence="4">RraA-like protein</fullName>
    </alternativeName>
</protein>
<evidence type="ECO:0000256" key="1">
    <source>
        <dbReference type="ARBA" id="ARBA00001968"/>
    </source>
</evidence>
<keyword evidence="5" id="KW-0479">Metal-binding</keyword>
<dbReference type="CDD" id="cd16841">
    <property type="entry name" value="RraA_family"/>
    <property type="match status" value="1"/>
</dbReference>
<keyword evidence="6" id="KW-0808">Transferase</keyword>
<proteinExistence type="predicted"/>
<reference evidence="6 7" key="1">
    <citation type="submission" date="2016-09" db="EMBL/GenBank/DDBJ databases">
        <title>The complete genome sequences of Rhizobium gallicum, symbiovars gallicum and phaseoli, symbionts associated to common bean (Phaseolus vulgaris).</title>
        <authorList>
            <person name="Bustos P."/>
            <person name="Santamaria R.I."/>
            <person name="Perez-Carrascal O.M."/>
            <person name="Juarez S."/>
            <person name="Lozano L."/>
            <person name="Martinez-Flores I."/>
            <person name="Martinez-Romero E."/>
            <person name="Cevallos M."/>
            <person name="Romero D."/>
            <person name="Davila G."/>
            <person name="Gonzalez V."/>
        </authorList>
    </citation>
    <scope>NUCLEOTIDE SEQUENCE [LARGE SCALE GENOMIC DNA]</scope>
    <source>
        <strain evidence="6 7">IE4872</strain>
        <plasmid evidence="7">prgalie4872d</plasmid>
    </source>
</reference>
<evidence type="ECO:0000313" key="6">
    <source>
        <dbReference type="EMBL" id="APO72746.1"/>
    </source>
</evidence>
<dbReference type="RefSeq" id="WP_074072879.1">
    <property type="nucleotide sequence ID" value="NZ_CP017105.1"/>
</dbReference>
<evidence type="ECO:0000256" key="4">
    <source>
        <dbReference type="ARBA" id="ARBA00030169"/>
    </source>
</evidence>
<dbReference type="InterPro" id="IPR005493">
    <property type="entry name" value="RraA/RraA-like"/>
</dbReference>
<keyword evidence="5" id="KW-0460">Magnesium</keyword>
<dbReference type="GO" id="GO:0032259">
    <property type="term" value="P:methylation"/>
    <property type="evidence" value="ECO:0007669"/>
    <property type="project" value="UniProtKB-KW"/>
</dbReference>
<dbReference type="InterPro" id="IPR036704">
    <property type="entry name" value="RraA/RraA-like_sf"/>
</dbReference>
<dbReference type="PANTHER" id="PTHR33254">
    <property type="entry name" value="4-HYDROXY-4-METHYL-2-OXOGLUTARATE ALDOLASE 3-RELATED"/>
    <property type="match status" value="1"/>
</dbReference>
<dbReference type="AlphaFoldDB" id="A0A1L5NY30"/>
<dbReference type="Gene3D" id="3.50.30.40">
    <property type="entry name" value="Ribonuclease E inhibitor RraA/RraA-like"/>
    <property type="match status" value="1"/>
</dbReference>
<dbReference type="Pfam" id="PF03737">
    <property type="entry name" value="RraA-like"/>
    <property type="match status" value="1"/>
</dbReference>
<feature type="binding site" evidence="5">
    <location>
        <position position="132"/>
    </location>
    <ligand>
        <name>Mg(2+)</name>
        <dbReference type="ChEBI" id="CHEBI:18420"/>
    </ligand>
</feature>
<dbReference type="PANTHER" id="PTHR33254:SF4">
    <property type="entry name" value="4-HYDROXY-4-METHYL-2-OXOGLUTARATE ALDOLASE 3-RELATED"/>
    <property type="match status" value="1"/>
</dbReference>
<gene>
    <name evidence="6" type="ORF">IE4872_PD02235</name>
</gene>
<dbReference type="EMBL" id="CP017105">
    <property type="protein sequence ID" value="APO72746.1"/>
    <property type="molecule type" value="Genomic_DNA"/>
</dbReference>
<comment type="cofactor">
    <cofactor evidence="5">
        <name>Mg(2+)</name>
        <dbReference type="ChEBI" id="CHEBI:18420"/>
    </cofactor>
</comment>
<dbReference type="SUPFAM" id="SSF89562">
    <property type="entry name" value="RraA-like"/>
    <property type="match status" value="1"/>
</dbReference>
<feature type="binding site" evidence="5">
    <location>
        <position position="131"/>
    </location>
    <ligand>
        <name>substrate</name>
    </ligand>
</feature>
<dbReference type="eggNOG" id="COG0684">
    <property type="taxonomic scope" value="Bacteria"/>
</dbReference>
<keyword evidence="6" id="KW-0489">Methyltransferase</keyword>